<dbReference type="Proteomes" id="UP001286313">
    <property type="component" value="Unassembled WGS sequence"/>
</dbReference>
<accession>A0AAE1FF76</accession>
<proteinExistence type="predicted"/>
<sequence>MHHTYHYLNYSTPPHLYYLPTIYHNHYPPDLPPSELFSSTTPVLPTYHLPQPISTTPTTISTIYSTTTMNHHTYHHHLLDHLNHSPPQPTRGPQ</sequence>
<reference evidence="1" key="1">
    <citation type="submission" date="2023-10" db="EMBL/GenBank/DDBJ databases">
        <title>Genome assemblies of two species of porcelain crab, Petrolisthes cinctipes and Petrolisthes manimaculis (Anomura: Porcellanidae).</title>
        <authorList>
            <person name="Angst P."/>
        </authorList>
    </citation>
    <scope>NUCLEOTIDE SEQUENCE</scope>
    <source>
        <strain evidence="1">PB745_01</strain>
        <tissue evidence="1">Gill</tissue>
    </source>
</reference>
<evidence type="ECO:0000313" key="1">
    <source>
        <dbReference type="EMBL" id="KAK3873147.1"/>
    </source>
</evidence>
<gene>
    <name evidence="1" type="ORF">Pcinc_021821</name>
</gene>
<evidence type="ECO:0000313" key="2">
    <source>
        <dbReference type="Proteomes" id="UP001286313"/>
    </source>
</evidence>
<protein>
    <submittedName>
        <fullName evidence="1">Uncharacterized protein</fullName>
    </submittedName>
</protein>
<keyword evidence="2" id="KW-1185">Reference proteome</keyword>
<organism evidence="1 2">
    <name type="scientific">Petrolisthes cinctipes</name>
    <name type="common">Flat porcelain crab</name>
    <dbReference type="NCBI Taxonomy" id="88211"/>
    <lineage>
        <taxon>Eukaryota</taxon>
        <taxon>Metazoa</taxon>
        <taxon>Ecdysozoa</taxon>
        <taxon>Arthropoda</taxon>
        <taxon>Crustacea</taxon>
        <taxon>Multicrustacea</taxon>
        <taxon>Malacostraca</taxon>
        <taxon>Eumalacostraca</taxon>
        <taxon>Eucarida</taxon>
        <taxon>Decapoda</taxon>
        <taxon>Pleocyemata</taxon>
        <taxon>Anomura</taxon>
        <taxon>Galatheoidea</taxon>
        <taxon>Porcellanidae</taxon>
        <taxon>Petrolisthes</taxon>
    </lineage>
</organism>
<dbReference type="AlphaFoldDB" id="A0AAE1FF76"/>
<name>A0AAE1FF76_PETCI</name>
<comment type="caution">
    <text evidence="1">The sequence shown here is derived from an EMBL/GenBank/DDBJ whole genome shotgun (WGS) entry which is preliminary data.</text>
</comment>
<dbReference type="EMBL" id="JAWQEG010002256">
    <property type="protein sequence ID" value="KAK3873147.1"/>
    <property type="molecule type" value="Genomic_DNA"/>
</dbReference>